<gene>
    <name evidence="7" type="ORF">HD597_007478</name>
</gene>
<dbReference type="NCBIfam" id="TIGR01728">
    <property type="entry name" value="SsuA_fam"/>
    <property type="match status" value="1"/>
</dbReference>
<dbReference type="SUPFAM" id="SSF53850">
    <property type="entry name" value="Periplasmic binding protein-like II"/>
    <property type="match status" value="1"/>
</dbReference>
<dbReference type="PANTHER" id="PTHR30024">
    <property type="entry name" value="ALIPHATIC SULFONATES-BINDING PROTEIN-RELATED"/>
    <property type="match status" value="1"/>
</dbReference>
<evidence type="ECO:0000259" key="6">
    <source>
        <dbReference type="SMART" id="SM00062"/>
    </source>
</evidence>
<evidence type="ECO:0000313" key="8">
    <source>
        <dbReference type="Proteomes" id="UP001139648"/>
    </source>
</evidence>
<dbReference type="Pfam" id="PF09084">
    <property type="entry name" value="NMT1"/>
    <property type="match status" value="1"/>
</dbReference>
<evidence type="ECO:0000256" key="4">
    <source>
        <dbReference type="ARBA" id="ARBA00022729"/>
    </source>
</evidence>
<feature type="domain" description="Solute-binding protein family 3/N-terminal" evidence="6">
    <location>
        <begin position="30"/>
        <end position="241"/>
    </location>
</feature>
<dbReference type="InterPro" id="IPR015168">
    <property type="entry name" value="SsuA/THI5"/>
</dbReference>
<dbReference type="AlphaFoldDB" id="A0A9X2K4W2"/>
<sequence>MRSLRRALTAATAVSLLALSVTACSDDGSTVRFGYISDYNGASLLAIAEKQGLWEKQGLTPEIKVFTNGPLQIQALGAGDLDFGYIGPGAMWLPATGKAKVVAINTLAYADRVIGRPGVTSIADLKGKKVGVPEGTSGDMVLNLALQKAGMTVKDIQKVPMDPATVVSAFVAGQIDGAGIWYPLIDNIKQKVPDMVELASTKEWPDSSFPTAFVGGTQVNEELTNKVIKVLQEANDWRAAHYEESITEAASLLKLDAAKVKADAANVKVMTTEDLVNKTKDGTVAKWLNSLGDFFVSTGQLKSKADPAAYYTGDLYTKAFTK</sequence>
<dbReference type="InterPro" id="IPR010067">
    <property type="entry name" value="ABC_SsuA_sub-bd"/>
</dbReference>
<dbReference type="GO" id="GO:0042626">
    <property type="term" value="F:ATPase-coupled transmembrane transporter activity"/>
    <property type="evidence" value="ECO:0007669"/>
    <property type="project" value="InterPro"/>
</dbReference>
<dbReference type="GO" id="GO:0042597">
    <property type="term" value="C:periplasmic space"/>
    <property type="evidence" value="ECO:0007669"/>
    <property type="project" value="UniProtKB-SubCell"/>
</dbReference>
<keyword evidence="4 5" id="KW-0732">Signal</keyword>
<organism evidence="7 8">
    <name type="scientific">Nonomuraea thailandensis</name>
    <dbReference type="NCBI Taxonomy" id="1188745"/>
    <lineage>
        <taxon>Bacteria</taxon>
        <taxon>Bacillati</taxon>
        <taxon>Actinomycetota</taxon>
        <taxon>Actinomycetes</taxon>
        <taxon>Streptosporangiales</taxon>
        <taxon>Streptosporangiaceae</taxon>
        <taxon>Nonomuraea</taxon>
    </lineage>
</organism>
<dbReference type="PROSITE" id="PS51257">
    <property type="entry name" value="PROKAR_LIPOPROTEIN"/>
    <property type="match status" value="1"/>
</dbReference>
<protein>
    <submittedName>
        <fullName evidence="7">NitT/TauT family transport system substrate-binding protein</fullName>
    </submittedName>
</protein>
<evidence type="ECO:0000256" key="2">
    <source>
        <dbReference type="ARBA" id="ARBA00010742"/>
    </source>
</evidence>
<dbReference type="EMBL" id="JAMZEB010000002">
    <property type="protein sequence ID" value="MCP2360458.1"/>
    <property type="molecule type" value="Genomic_DNA"/>
</dbReference>
<evidence type="ECO:0000313" key="7">
    <source>
        <dbReference type="EMBL" id="MCP2360458.1"/>
    </source>
</evidence>
<dbReference type="PANTHER" id="PTHR30024:SF47">
    <property type="entry name" value="TAURINE-BINDING PERIPLASMIC PROTEIN"/>
    <property type="match status" value="1"/>
</dbReference>
<evidence type="ECO:0000256" key="1">
    <source>
        <dbReference type="ARBA" id="ARBA00004418"/>
    </source>
</evidence>
<feature type="chain" id="PRO_5040970929" evidence="5">
    <location>
        <begin position="24"/>
        <end position="322"/>
    </location>
</feature>
<keyword evidence="3" id="KW-0813">Transport</keyword>
<evidence type="ECO:0000256" key="3">
    <source>
        <dbReference type="ARBA" id="ARBA00022448"/>
    </source>
</evidence>
<feature type="signal peptide" evidence="5">
    <location>
        <begin position="1"/>
        <end position="23"/>
    </location>
</feature>
<comment type="similarity">
    <text evidence="2">Belongs to the bacterial solute-binding protein SsuA/TauA family.</text>
</comment>
<dbReference type="RefSeq" id="WP_253748393.1">
    <property type="nucleotide sequence ID" value="NZ_BAABKA010000108.1"/>
</dbReference>
<dbReference type="Gene3D" id="3.40.190.10">
    <property type="entry name" value="Periplasmic binding protein-like II"/>
    <property type="match status" value="3"/>
</dbReference>
<dbReference type="SMART" id="SM00062">
    <property type="entry name" value="PBPb"/>
    <property type="match status" value="1"/>
</dbReference>
<accession>A0A9X2K4W2</accession>
<dbReference type="GO" id="GO:0016020">
    <property type="term" value="C:membrane"/>
    <property type="evidence" value="ECO:0007669"/>
    <property type="project" value="InterPro"/>
</dbReference>
<dbReference type="Proteomes" id="UP001139648">
    <property type="component" value="Unassembled WGS sequence"/>
</dbReference>
<comment type="subcellular location">
    <subcellularLocation>
        <location evidence="1">Periplasm</location>
    </subcellularLocation>
</comment>
<evidence type="ECO:0000256" key="5">
    <source>
        <dbReference type="SAM" id="SignalP"/>
    </source>
</evidence>
<proteinExistence type="inferred from homology"/>
<reference evidence="7" key="1">
    <citation type="submission" date="2022-06" db="EMBL/GenBank/DDBJ databases">
        <title>Sequencing the genomes of 1000 actinobacteria strains.</title>
        <authorList>
            <person name="Klenk H.-P."/>
        </authorList>
    </citation>
    <scope>NUCLEOTIDE SEQUENCE</scope>
    <source>
        <strain evidence="7">DSM 46694</strain>
    </source>
</reference>
<name>A0A9X2K4W2_9ACTN</name>
<dbReference type="InterPro" id="IPR001638">
    <property type="entry name" value="Solute-binding_3/MltF_N"/>
</dbReference>
<comment type="caution">
    <text evidence="7">The sequence shown here is derived from an EMBL/GenBank/DDBJ whole genome shotgun (WGS) entry which is preliminary data.</text>
</comment>
<keyword evidence="8" id="KW-1185">Reference proteome</keyword>